<proteinExistence type="predicted"/>
<reference evidence="3" key="2">
    <citation type="submission" date="2025-08" db="UniProtKB">
        <authorList>
            <consortium name="Ensembl"/>
        </authorList>
    </citation>
    <scope>IDENTIFICATION</scope>
</reference>
<keyword evidence="4" id="KW-1185">Reference proteome</keyword>
<evidence type="ECO:0000313" key="3">
    <source>
        <dbReference type="Ensembl" id="ENSDCDP00010022105.1"/>
    </source>
</evidence>
<dbReference type="GO" id="GO:0005634">
    <property type="term" value="C:nucleus"/>
    <property type="evidence" value="ECO:0007669"/>
    <property type="project" value="TreeGrafter"/>
</dbReference>
<reference evidence="3 4" key="1">
    <citation type="submission" date="2020-06" db="EMBL/GenBank/DDBJ databases">
        <authorList>
            <consortium name="Wellcome Sanger Institute Data Sharing"/>
        </authorList>
    </citation>
    <scope>NUCLEOTIDE SEQUENCE [LARGE SCALE GENOMIC DNA]</scope>
</reference>
<evidence type="ECO:0000256" key="1">
    <source>
        <dbReference type="SAM" id="MobiDB-lite"/>
    </source>
</evidence>
<feature type="domain" description="Nucleolus and neural progenitor protein-like N-terminal" evidence="2">
    <location>
        <begin position="6"/>
        <end position="195"/>
    </location>
</feature>
<reference evidence="3" key="3">
    <citation type="submission" date="2025-09" db="UniProtKB">
        <authorList>
            <consortium name="Ensembl"/>
        </authorList>
    </citation>
    <scope>IDENTIFICATION</scope>
</reference>
<dbReference type="GeneTree" id="ENSGT00390000007644"/>
<dbReference type="GO" id="GO:0045747">
    <property type="term" value="P:positive regulation of Notch signaling pathway"/>
    <property type="evidence" value="ECO:0007669"/>
    <property type="project" value="TreeGrafter"/>
</dbReference>
<gene>
    <name evidence="3" type="primary">NEPRO</name>
</gene>
<dbReference type="InterPro" id="IPR027951">
    <property type="entry name" value="Nepro_N"/>
</dbReference>
<evidence type="ECO:0000313" key="4">
    <source>
        <dbReference type="Proteomes" id="UP000694580"/>
    </source>
</evidence>
<dbReference type="Ensembl" id="ENSDCDT00010025337.1">
    <property type="protein sequence ID" value="ENSDCDP00010022105.1"/>
    <property type="gene ID" value="ENSDCDG00010011940.1"/>
</dbReference>
<dbReference type="AlphaFoldDB" id="A0AAY4BMH0"/>
<organism evidence="3 4">
    <name type="scientific">Denticeps clupeoides</name>
    <name type="common">denticle herring</name>
    <dbReference type="NCBI Taxonomy" id="299321"/>
    <lineage>
        <taxon>Eukaryota</taxon>
        <taxon>Metazoa</taxon>
        <taxon>Chordata</taxon>
        <taxon>Craniata</taxon>
        <taxon>Vertebrata</taxon>
        <taxon>Euteleostomi</taxon>
        <taxon>Actinopterygii</taxon>
        <taxon>Neopterygii</taxon>
        <taxon>Teleostei</taxon>
        <taxon>Clupei</taxon>
        <taxon>Clupeiformes</taxon>
        <taxon>Denticipitoidei</taxon>
        <taxon>Denticipitidae</taxon>
        <taxon>Denticeps</taxon>
    </lineage>
</organism>
<protein>
    <recommendedName>
        <fullName evidence="2">Nucleolus and neural progenitor protein-like N-terminal domain-containing protein</fullName>
    </recommendedName>
</protein>
<accession>A0AAY4BMH0</accession>
<dbReference type="PANTHER" id="PTHR34761">
    <property type="entry name" value="NUCLEOLUS AND NEURAL PROGENITOR PROTEIN"/>
    <property type="match status" value="1"/>
</dbReference>
<sequence length="518" mass="58385">MAEELWNRVDIPSPSAISVLKVPFGDATADIVKSLAEACDRALKLLRSTALQTEVRVLYALLYVMNKPFRQHSPFRTMKQVEQAVNRLKEMRLMAAVQDLWDLCPKQAQRTVGLQCGTCEVPSQPVLEWVCLKVLGGARLLGRLVDQCSTTFILSKRHLQSGEFIVLNMVLTSMMSRLWVFFRGLLSGLVPVYQRAVDLRQVVAQVQPMPYLTEFSLPEDLLGFLGPSAAALLEKELPLEVLKSYASESKLLYKLFGQEGEDQSKEQKRMGEMKPTTGQTLEDVGRRVQRKTGLMHKVTLTPSEANVQTAAELPSWRVSKKLLFSPDPAVVGQQKELQKRLRAAPSCSSMAGELQQAIQWCRSRNLRQKKRRLAFLYLTCQSLAGLEAEGFSVKRRFQRFRLRVERALMQRKAKAVDFGPRWCRNRWCKMSRRALHGTSSWKKRRTRRLETSEKGCAATRPRFWKDGSSPGQSAGERGGGLPEESTAGGTDVRKSDKSQTLEKLAGDDIDDIFSSICS</sequence>
<dbReference type="PANTHER" id="PTHR34761:SF1">
    <property type="entry name" value="NUCLEOLUS AND NEURAL PROGENITOR PROTEIN"/>
    <property type="match status" value="1"/>
</dbReference>
<name>A0AAY4BMH0_9TELE</name>
<dbReference type="Pfam" id="PF14780">
    <property type="entry name" value="NEPRO_N"/>
    <property type="match status" value="1"/>
</dbReference>
<feature type="compositionally biased region" description="Basic and acidic residues" evidence="1">
    <location>
        <begin position="491"/>
        <end position="501"/>
    </location>
</feature>
<dbReference type="InterPro" id="IPR052835">
    <property type="entry name" value="Nepro"/>
</dbReference>
<feature type="region of interest" description="Disordered" evidence="1">
    <location>
        <begin position="460"/>
        <end position="501"/>
    </location>
</feature>
<dbReference type="Proteomes" id="UP000694580">
    <property type="component" value="Chromosome 9"/>
</dbReference>
<evidence type="ECO:0000259" key="2">
    <source>
        <dbReference type="Pfam" id="PF14780"/>
    </source>
</evidence>